<evidence type="ECO:0000259" key="1">
    <source>
        <dbReference type="Pfam" id="PF12728"/>
    </source>
</evidence>
<dbReference type="InterPro" id="IPR041657">
    <property type="entry name" value="HTH_17"/>
</dbReference>
<sequence length="87" mass="9923">MKTTDIATKADIEELMNAVQQLKTLIIAPKLEQKYLRSSDVKKLLNISDSSLQRLRISNTLPSKKINGTWFYKYEDVVKMMEGGMNG</sequence>
<dbReference type="PANTHER" id="PTHR34585:SF22">
    <property type="entry name" value="HELIX-TURN-HELIX DOMAIN-CONTAINING PROTEIN"/>
    <property type="match status" value="1"/>
</dbReference>
<feature type="domain" description="Helix-turn-helix" evidence="1">
    <location>
        <begin position="35"/>
        <end position="83"/>
    </location>
</feature>
<dbReference type="AlphaFoldDB" id="A0A286AD21"/>
<gene>
    <name evidence="2" type="ORF">SAMN06297358_3480</name>
</gene>
<dbReference type="OrthoDB" id="1524679at2"/>
<dbReference type="Pfam" id="PF12728">
    <property type="entry name" value="HTH_17"/>
    <property type="match status" value="1"/>
</dbReference>
<reference evidence="3" key="1">
    <citation type="submission" date="2017-09" db="EMBL/GenBank/DDBJ databases">
        <authorList>
            <person name="Varghese N."/>
            <person name="Submissions S."/>
        </authorList>
    </citation>
    <scope>NUCLEOTIDE SEQUENCE [LARGE SCALE GENOMIC DNA]</scope>
    <source>
        <strain evidence="3">CGMCC 1.12803</strain>
    </source>
</reference>
<name>A0A286AD21_9SPHI</name>
<protein>
    <submittedName>
        <fullName evidence="2">Helix-turn-helix domain-containing protein</fullName>
    </submittedName>
</protein>
<evidence type="ECO:0000313" key="2">
    <source>
        <dbReference type="EMBL" id="SOD19775.1"/>
    </source>
</evidence>
<proteinExistence type="predicted"/>
<keyword evidence="3" id="KW-1185">Reference proteome</keyword>
<dbReference type="PANTHER" id="PTHR34585">
    <property type="match status" value="1"/>
</dbReference>
<accession>A0A286AD21</accession>
<dbReference type="Proteomes" id="UP000219281">
    <property type="component" value="Unassembled WGS sequence"/>
</dbReference>
<dbReference type="RefSeq" id="WP_097133289.1">
    <property type="nucleotide sequence ID" value="NZ_OCMT01000004.1"/>
</dbReference>
<evidence type="ECO:0000313" key="3">
    <source>
        <dbReference type="Proteomes" id="UP000219281"/>
    </source>
</evidence>
<dbReference type="EMBL" id="OCMT01000004">
    <property type="protein sequence ID" value="SOD19775.1"/>
    <property type="molecule type" value="Genomic_DNA"/>
</dbReference>
<organism evidence="2 3">
    <name type="scientific">Pedobacter xixiisoli</name>
    <dbReference type="NCBI Taxonomy" id="1476464"/>
    <lineage>
        <taxon>Bacteria</taxon>
        <taxon>Pseudomonadati</taxon>
        <taxon>Bacteroidota</taxon>
        <taxon>Sphingobacteriia</taxon>
        <taxon>Sphingobacteriales</taxon>
        <taxon>Sphingobacteriaceae</taxon>
        <taxon>Pedobacter</taxon>
    </lineage>
</organism>